<evidence type="ECO:0000256" key="2">
    <source>
        <dbReference type="SAM" id="Phobius"/>
    </source>
</evidence>
<keyword evidence="2" id="KW-0472">Membrane</keyword>
<feature type="transmembrane region" description="Helical" evidence="2">
    <location>
        <begin position="82"/>
        <end position="99"/>
    </location>
</feature>
<evidence type="ECO:0000313" key="3">
    <source>
        <dbReference type="EMBL" id="RLN42405.1"/>
    </source>
</evidence>
<protein>
    <submittedName>
        <fullName evidence="3">Uncharacterized protein</fullName>
    </submittedName>
</protein>
<evidence type="ECO:0000256" key="1">
    <source>
        <dbReference type="SAM" id="Coils"/>
    </source>
</evidence>
<proteinExistence type="predicted"/>
<accession>A0A3L6TSA3</accession>
<dbReference type="Proteomes" id="UP000275267">
    <property type="component" value="Unassembled WGS sequence"/>
</dbReference>
<dbReference type="AlphaFoldDB" id="A0A3L6TSA3"/>
<reference evidence="4" key="1">
    <citation type="journal article" date="2019" name="Nat. Commun.">
        <title>The genome of broomcorn millet.</title>
        <authorList>
            <person name="Zou C."/>
            <person name="Miki D."/>
            <person name="Li D."/>
            <person name="Tang Q."/>
            <person name="Xiao L."/>
            <person name="Rajput S."/>
            <person name="Deng P."/>
            <person name="Jia W."/>
            <person name="Huang R."/>
            <person name="Zhang M."/>
            <person name="Sun Y."/>
            <person name="Hu J."/>
            <person name="Fu X."/>
            <person name="Schnable P.S."/>
            <person name="Li F."/>
            <person name="Zhang H."/>
            <person name="Feng B."/>
            <person name="Zhu X."/>
            <person name="Liu R."/>
            <person name="Schnable J.C."/>
            <person name="Zhu J.-K."/>
            <person name="Zhang H."/>
        </authorList>
    </citation>
    <scope>NUCLEOTIDE SEQUENCE [LARGE SCALE GENOMIC DNA]</scope>
</reference>
<keyword evidence="2" id="KW-0812">Transmembrane</keyword>
<organism evidence="3 4">
    <name type="scientific">Panicum miliaceum</name>
    <name type="common">Proso millet</name>
    <name type="synonym">Broomcorn millet</name>
    <dbReference type="NCBI Taxonomy" id="4540"/>
    <lineage>
        <taxon>Eukaryota</taxon>
        <taxon>Viridiplantae</taxon>
        <taxon>Streptophyta</taxon>
        <taxon>Embryophyta</taxon>
        <taxon>Tracheophyta</taxon>
        <taxon>Spermatophyta</taxon>
        <taxon>Magnoliopsida</taxon>
        <taxon>Liliopsida</taxon>
        <taxon>Poales</taxon>
        <taxon>Poaceae</taxon>
        <taxon>PACMAD clade</taxon>
        <taxon>Panicoideae</taxon>
        <taxon>Panicodae</taxon>
        <taxon>Paniceae</taxon>
        <taxon>Panicinae</taxon>
        <taxon>Panicum</taxon>
        <taxon>Panicum sect. Panicum</taxon>
    </lineage>
</organism>
<gene>
    <name evidence="3" type="ORF">C2845_PM01G14880</name>
</gene>
<keyword evidence="4" id="KW-1185">Reference proteome</keyword>
<comment type="caution">
    <text evidence="3">The sequence shown here is derived from an EMBL/GenBank/DDBJ whole genome shotgun (WGS) entry which is preliminary data.</text>
</comment>
<dbReference type="EMBL" id="PQIB02000001">
    <property type="protein sequence ID" value="RLN42405.1"/>
    <property type="molecule type" value="Genomic_DNA"/>
</dbReference>
<dbReference type="OrthoDB" id="595554at2759"/>
<sequence>MEDVSSRSGTKVLHNAFVQGLLLDLRDAVWNLKREKAELQHAVDDAVMQLNEQKKEATTVKELAEHLCNNARLKKIERERRVLFMLCVALAIVLLAPRVA</sequence>
<evidence type="ECO:0000313" key="4">
    <source>
        <dbReference type="Proteomes" id="UP000275267"/>
    </source>
</evidence>
<feature type="coiled-coil region" evidence="1">
    <location>
        <begin position="22"/>
        <end position="56"/>
    </location>
</feature>
<name>A0A3L6TSA3_PANMI</name>
<keyword evidence="2" id="KW-1133">Transmembrane helix</keyword>
<keyword evidence="1" id="KW-0175">Coiled coil</keyword>